<sequence length="121" mass="13286">MSTNRNIVEMVEAIRKGTGGSNSADGVDGTYMADVLSVKPLTIKMHNTTITKNLYINPALMLNASDSGEDIKKPFITPFEPQEAYEFLKEFHEKYVLKKGDTVVVHITGSSFYIAGKAVKA</sequence>
<reference evidence="1" key="1">
    <citation type="submission" date="2019-11" db="EMBL/GenBank/DDBJ databases">
        <authorList>
            <person name="Feng L."/>
        </authorList>
    </citation>
    <scope>NUCLEOTIDE SEQUENCE</scope>
    <source>
        <strain evidence="1">ChathewayiLFYP18</strain>
    </source>
</reference>
<organism evidence="1">
    <name type="scientific">Hungatella hathewayi</name>
    <dbReference type="NCBI Taxonomy" id="154046"/>
    <lineage>
        <taxon>Bacteria</taxon>
        <taxon>Bacillati</taxon>
        <taxon>Bacillota</taxon>
        <taxon>Clostridia</taxon>
        <taxon>Lachnospirales</taxon>
        <taxon>Lachnospiraceae</taxon>
        <taxon>Hungatella</taxon>
    </lineage>
</organism>
<evidence type="ECO:0000313" key="1">
    <source>
        <dbReference type="EMBL" id="VYU83787.1"/>
    </source>
</evidence>
<accession>A0A6N3I3G1</accession>
<evidence type="ECO:0008006" key="2">
    <source>
        <dbReference type="Google" id="ProtNLM"/>
    </source>
</evidence>
<name>A0A6N3I3G1_9FIRM</name>
<proteinExistence type="predicted"/>
<protein>
    <recommendedName>
        <fullName evidence="2">DUF2577 domain-containing protein</fullName>
    </recommendedName>
</protein>
<dbReference type="RefSeq" id="WP_107435411.1">
    <property type="nucleotide sequence ID" value="NZ_CACRUH010000101.1"/>
</dbReference>
<dbReference type="AlphaFoldDB" id="A0A6N3I3G1"/>
<gene>
    <name evidence="1" type="ORF">CHLFYP18_04566</name>
</gene>
<dbReference type="GeneID" id="93278920"/>
<dbReference type="EMBL" id="CACRUH010000101">
    <property type="protein sequence ID" value="VYU83787.1"/>
    <property type="molecule type" value="Genomic_DNA"/>
</dbReference>